<evidence type="ECO:0000256" key="3">
    <source>
        <dbReference type="ARBA" id="ARBA00004906"/>
    </source>
</evidence>
<reference evidence="16" key="2">
    <citation type="journal article" date="2024" name="Plant">
        <title>Genomic evolution and insights into agronomic trait innovations of Sesamum species.</title>
        <authorList>
            <person name="Miao H."/>
            <person name="Wang L."/>
            <person name="Qu L."/>
            <person name="Liu H."/>
            <person name="Sun Y."/>
            <person name="Le M."/>
            <person name="Wang Q."/>
            <person name="Wei S."/>
            <person name="Zheng Y."/>
            <person name="Lin W."/>
            <person name="Duan Y."/>
            <person name="Cao H."/>
            <person name="Xiong S."/>
            <person name="Wang X."/>
            <person name="Wei L."/>
            <person name="Li C."/>
            <person name="Ma Q."/>
            <person name="Ju M."/>
            <person name="Zhao R."/>
            <person name="Li G."/>
            <person name="Mu C."/>
            <person name="Tian Q."/>
            <person name="Mei H."/>
            <person name="Zhang T."/>
            <person name="Gao T."/>
            <person name="Zhang H."/>
        </authorList>
    </citation>
    <scope>NUCLEOTIDE SEQUENCE</scope>
    <source>
        <strain evidence="16">G02</strain>
    </source>
</reference>
<dbReference type="EC" id="6.2.1.45" evidence="5"/>
<dbReference type="InterPro" id="IPR018075">
    <property type="entry name" value="UBQ-activ_enz_E1"/>
</dbReference>
<evidence type="ECO:0000256" key="11">
    <source>
        <dbReference type="RuleBase" id="RU000519"/>
    </source>
</evidence>
<dbReference type="FunFam" id="3.40.50.12550:FF:000001">
    <property type="entry name" value="Ubiquitin-activating enzyme E1 1"/>
    <property type="match status" value="1"/>
</dbReference>
<dbReference type="GO" id="GO:0005737">
    <property type="term" value="C:cytoplasm"/>
    <property type="evidence" value="ECO:0007669"/>
    <property type="project" value="TreeGrafter"/>
</dbReference>
<dbReference type="InterPro" id="IPR000011">
    <property type="entry name" value="UBQ/SUMO-activ_enz_E1-like"/>
</dbReference>
<dbReference type="Gene3D" id="2.40.30.180">
    <property type="entry name" value="Ubiquitin-activating enzyme E1, FCCH domain"/>
    <property type="match status" value="1"/>
</dbReference>
<feature type="region of interest" description="Disordered" evidence="12">
    <location>
        <begin position="20"/>
        <end position="77"/>
    </location>
</feature>
<dbReference type="FunFam" id="1.10.10.2660:FF:000002">
    <property type="entry name" value="Ubiquitin-activating enzyme E1 2"/>
    <property type="match status" value="1"/>
</dbReference>
<dbReference type="InterPro" id="IPR018074">
    <property type="entry name" value="UBQ-activ_enz_E1_CS"/>
</dbReference>
<evidence type="ECO:0000256" key="5">
    <source>
        <dbReference type="ARBA" id="ARBA00012990"/>
    </source>
</evidence>
<feature type="active site" description="Glycyl thioester intermediate" evidence="10">
    <location>
        <position position="664"/>
    </location>
</feature>
<dbReference type="InterPro" id="IPR032420">
    <property type="entry name" value="E1_4HB"/>
</dbReference>
<keyword evidence="9 11" id="KW-0067">ATP-binding</keyword>
<dbReference type="Gene3D" id="1.10.10.2660">
    <property type="entry name" value="Ubiquitin-activating enzyme E1, SCCH domain"/>
    <property type="match status" value="1"/>
</dbReference>
<dbReference type="GO" id="GO:0004839">
    <property type="term" value="F:ubiquitin activating enzyme activity"/>
    <property type="evidence" value="ECO:0007669"/>
    <property type="project" value="UniProtKB-EC"/>
</dbReference>
<feature type="compositionally biased region" description="Polar residues" evidence="12">
    <location>
        <begin position="41"/>
        <end position="58"/>
    </location>
</feature>
<dbReference type="FunFam" id="3.40.50.720:FF:000015">
    <property type="entry name" value="Ubiquitin-activating enzyme E1 1"/>
    <property type="match status" value="1"/>
</dbReference>
<dbReference type="GO" id="GO:0006511">
    <property type="term" value="P:ubiquitin-dependent protein catabolic process"/>
    <property type="evidence" value="ECO:0007669"/>
    <property type="project" value="TreeGrafter"/>
</dbReference>
<keyword evidence="6 11" id="KW-0436">Ligase</keyword>
<dbReference type="GO" id="GO:0005634">
    <property type="term" value="C:nucleus"/>
    <property type="evidence" value="ECO:0007669"/>
    <property type="project" value="TreeGrafter"/>
</dbReference>
<evidence type="ECO:0000256" key="9">
    <source>
        <dbReference type="ARBA" id="ARBA00022840"/>
    </source>
</evidence>
<dbReference type="InterPro" id="IPR032418">
    <property type="entry name" value="E1_FCCH"/>
</dbReference>
<accession>A0AAW2USV9</accession>
<keyword evidence="8 11" id="KW-0833">Ubl conjugation pathway</keyword>
<dbReference type="InterPro" id="IPR042063">
    <property type="entry name" value="Ubi_acti_E1_SCCH"/>
</dbReference>
<dbReference type="PANTHER" id="PTHR10953">
    <property type="entry name" value="UBIQUITIN-ACTIVATING ENZYME E1"/>
    <property type="match status" value="1"/>
</dbReference>
<dbReference type="InterPro" id="IPR042449">
    <property type="entry name" value="Ub-E1_IAD_1"/>
</dbReference>
<dbReference type="Pfam" id="PF10585">
    <property type="entry name" value="UBA_E1_SCCH"/>
    <property type="match status" value="1"/>
</dbReference>
<evidence type="ECO:0000256" key="8">
    <source>
        <dbReference type="ARBA" id="ARBA00022786"/>
    </source>
</evidence>
<comment type="similarity">
    <text evidence="4 11">Belongs to the ubiquitin-activating E1 family.</text>
</comment>
<proteinExistence type="inferred from homology"/>
<gene>
    <name evidence="16" type="ORF">Sradi_1325100</name>
</gene>
<dbReference type="EMBL" id="JACGWJ010000005">
    <property type="protein sequence ID" value="KAL0419116.1"/>
    <property type="molecule type" value="Genomic_DNA"/>
</dbReference>
<keyword evidence="7 11" id="KW-0547">Nucleotide-binding</keyword>
<dbReference type="PRINTS" id="PR01849">
    <property type="entry name" value="UBIQUITINACT"/>
</dbReference>
<comment type="pathway">
    <text evidence="3">Protein modification; protein ubiquitination.</text>
</comment>
<feature type="domain" description="Ubiquitin-activating enzyme E1 FCCH" evidence="14">
    <location>
        <begin position="260"/>
        <end position="330"/>
    </location>
</feature>
<dbReference type="InterPro" id="IPR035985">
    <property type="entry name" value="Ubiquitin-activating_enz"/>
</dbReference>
<dbReference type="GO" id="GO:0006974">
    <property type="term" value="P:DNA damage response"/>
    <property type="evidence" value="ECO:0007669"/>
    <property type="project" value="TreeGrafter"/>
</dbReference>
<dbReference type="PANTHER" id="PTHR10953:SF215">
    <property type="entry name" value="UBIQUITIN-ACTIVATING ENZYME E1 1"/>
    <property type="match status" value="1"/>
</dbReference>
<evidence type="ECO:0000256" key="10">
    <source>
        <dbReference type="PROSITE-ProRule" id="PRU10132"/>
    </source>
</evidence>
<evidence type="ECO:0000256" key="12">
    <source>
        <dbReference type="SAM" id="MobiDB-lite"/>
    </source>
</evidence>
<sequence>MGIRRVLCSLLHYMLPRKRPGEGEAVNEGNSESVLKKHRISSSTDCKNNQESNSSGTGSLLVENSNSNSNKSCGEQRSRKWPLMMEIRVILMRISTAGSLQCMGERRCGGSLHLMFLCLECRALELRLSVTLHDEGTVELWDMSSNFVFSEKDLGKNRALASIQKLQELNNAVAISTLTTKLTKEQLSDFQAVVFTDINLESAIEFNEYCHNHQPPIAFIKTEVRGLFGSAFCDFGPEFTVFDVDGEEPHTGIIASISNDNPALVACVDDERLEFQDGDLVVFSEIQGMTELNDGKPRKIKNARPYSFTLDEDTTKFGTYERGGIVTQVKEPKILNFKPLKEAIKDPGDFLLSDFSKFDRPPLLHLAFQSLDKFVSELGRFPTAGCEEDAQRLISITSDINESLGDGKLDDINPKLLRHFAFGARAVLNPMAAMFGGIVGQEVVKACSGKFHPLFQFFYFDSLESLPTEPLDPSDLRPLNSRYDAQISVFGSKFQKKLEDAKVFVVGSGALGCEFLKNIALMGVSCGKHGKLTVTDDDVIEKSNLSRQFLFRDWNIGQPKSTVAASAASSINPLLHIEALQNRVGPETENVFNDAFWENLNVVINALDNVNARLYVDQRCLYFQKPLLESGTLGAKCNTQMVIPHLTENYGASADPPEKQAPMCTVHSFPHNIDHCLTWARSEFEGLLEKTPAEVNAYLSNPGEYTSAMRNAGDAQARDNLERVIECLDRERCESFQDCITWARLKFEDYFSNRVKQLTFTFPEDAATSTGAPFWSAPKRFPRPLQFSVTDPSHLHFIMAGSILRAETFGIPVPDWVKHPKKLAEAVDKVIVPDFQPKKDAKIVTDEKATSLATASVDDAAVINELIMKLEQCRKTLPPNFRMKPIQFEKVRLLSLKSEDVMC</sequence>
<evidence type="ECO:0000256" key="7">
    <source>
        <dbReference type="ARBA" id="ARBA00022741"/>
    </source>
</evidence>
<comment type="caution">
    <text evidence="16">The sequence shown here is derived from an EMBL/GenBank/DDBJ whole genome shotgun (WGS) entry which is preliminary data.</text>
</comment>
<comment type="function">
    <text evidence="2">Activates ubiquitin by first adenylating its C-terminal glycine residue with ATP, and thereafter linking this residue to the side chain of a cysteine residue in E1, yielding a ubiquitin-E1 thioester and free AMP.</text>
</comment>
<evidence type="ECO:0000256" key="4">
    <source>
        <dbReference type="ARBA" id="ARBA00005673"/>
    </source>
</evidence>
<evidence type="ECO:0000259" key="13">
    <source>
        <dbReference type="Pfam" id="PF10585"/>
    </source>
</evidence>
<comment type="catalytic activity">
    <reaction evidence="1">
        <text>ATP + ubiquitin + [E1 ubiquitin-activating enzyme]-L-cysteine = AMP + diphosphate + S-ubiquitinyl-[E1 ubiquitin-activating enzyme]-L-cysteine.</text>
        <dbReference type="EC" id="6.2.1.45"/>
    </reaction>
</comment>
<dbReference type="Gene3D" id="3.50.50.80">
    <property type="entry name" value="Ubiquitin-activating enzyme E1, inactive adenylation domain, subdomain 1"/>
    <property type="match status" value="1"/>
</dbReference>
<evidence type="ECO:0000256" key="1">
    <source>
        <dbReference type="ARBA" id="ARBA00000488"/>
    </source>
</evidence>
<dbReference type="PROSITE" id="PS00536">
    <property type="entry name" value="UBIQUITIN_ACTIVAT_1"/>
    <property type="match status" value="1"/>
</dbReference>
<dbReference type="Gene3D" id="3.40.50.12550">
    <property type="entry name" value="Ubiquitin-activating enzyme E1, inactive adenylation domain, subdomain 2"/>
    <property type="match status" value="1"/>
</dbReference>
<protein>
    <recommendedName>
        <fullName evidence="5">E1 ubiquitin-activating enzyme</fullName>
        <ecNumber evidence="5">6.2.1.45</ecNumber>
    </recommendedName>
</protein>
<dbReference type="Pfam" id="PF16190">
    <property type="entry name" value="E1_FCCH"/>
    <property type="match status" value="1"/>
</dbReference>
<dbReference type="InterPro" id="IPR033127">
    <property type="entry name" value="UBQ-activ_enz_E1_Cys_AS"/>
</dbReference>
<dbReference type="Pfam" id="PF16191">
    <property type="entry name" value="E1_4HB"/>
    <property type="match status" value="1"/>
</dbReference>
<dbReference type="InterPro" id="IPR019572">
    <property type="entry name" value="UBA_E1_SCCH"/>
</dbReference>
<evidence type="ECO:0000256" key="6">
    <source>
        <dbReference type="ARBA" id="ARBA00022598"/>
    </source>
</evidence>
<dbReference type="InterPro" id="IPR045886">
    <property type="entry name" value="ThiF/MoeB/HesA"/>
</dbReference>
<evidence type="ECO:0000256" key="2">
    <source>
        <dbReference type="ARBA" id="ARBA00002457"/>
    </source>
</evidence>
<dbReference type="AlphaFoldDB" id="A0AAW2USV9"/>
<dbReference type="NCBIfam" id="TIGR01408">
    <property type="entry name" value="Ube1"/>
    <property type="match status" value="1"/>
</dbReference>
<feature type="domain" description="Ubiquitin-activating enzyme E1 four-helix bundle" evidence="15">
    <location>
        <begin position="331"/>
        <end position="401"/>
    </location>
</feature>
<evidence type="ECO:0000259" key="14">
    <source>
        <dbReference type="Pfam" id="PF16190"/>
    </source>
</evidence>
<evidence type="ECO:0000259" key="15">
    <source>
        <dbReference type="Pfam" id="PF16191"/>
    </source>
</evidence>
<organism evidence="16">
    <name type="scientific">Sesamum radiatum</name>
    <name type="common">Black benniseed</name>
    <dbReference type="NCBI Taxonomy" id="300843"/>
    <lineage>
        <taxon>Eukaryota</taxon>
        <taxon>Viridiplantae</taxon>
        <taxon>Streptophyta</taxon>
        <taxon>Embryophyta</taxon>
        <taxon>Tracheophyta</taxon>
        <taxon>Spermatophyta</taxon>
        <taxon>Magnoliopsida</taxon>
        <taxon>eudicotyledons</taxon>
        <taxon>Gunneridae</taxon>
        <taxon>Pentapetalae</taxon>
        <taxon>asterids</taxon>
        <taxon>lamiids</taxon>
        <taxon>Lamiales</taxon>
        <taxon>Pedaliaceae</taxon>
        <taxon>Sesamum</taxon>
    </lineage>
</organism>
<dbReference type="InterPro" id="IPR042302">
    <property type="entry name" value="E1_FCCH_sf"/>
</dbReference>
<dbReference type="FunFam" id="2.40.30.180:FF:000001">
    <property type="entry name" value="ubiquitin-like modifier-activating enzyme 1"/>
    <property type="match status" value="1"/>
</dbReference>
<feature type="domain" description="Ubiquitin-activating enzyme SCCH" evidence="13">
    <location>
        <begin position="670"/>
        <end position="890"/>
    </location>
</feature>
<reference evidence="16" key="1">
    <citation type="submission" date="2020-06" db="EMBL/GenBank/DDBJ databases">
        <authorList>
            <person name="Li T."/>
            <person name="Hu X."/>
            <person name="Zhang T."/>
            <person name="Song X."/>
            <person name="Zhang H."/>
            <person name="Dai N."/>
            <person name="Sheng W."/>
            <person name="Hou X."/>
            <person name="Wei L."/>
        </authorList>
    </citation>
    <scope>NUCLEOTIDE SEQUENCE</scope>
    <source>
        <strain evidence="16">G02</strain>
        <tissue evidence="16">Leaf</tissue>
    </source>
</reference>
<name>A0AAW2USV9_SESRA</name>
<dbReference type="GO" id="GO:0005524">
    <property type="term" value="F:ATP binding"/>
    <property type="evidence" value="ECO:0007669"/>
    <property type="project" value="UniProtKB-KW"/>
</dbReference>
<dbReference type="SUPFAM" id="SSF69572">
    <property type="entry name" value="Activating enzymes of the ubiquitin-like proteins"/>
    <property type="match status" value="2"/>
</dbReference>
<evidence type="ECO:0000313" key="16">
    <source>
        <dbReference type="EMBL" id="KAL0419116.1"/>
    </source>
</evidence>
<dbReference type="PROSITE" id="PS00865">
    <property type="entry name" value="UBIQUITIN_ACTIVAT_2"/>
    <property type="match status" value="1"/>
</dbReference>